<evidence type="ECO:0000313" key="7">
    <source>
        <dbReference type="Proteomes" id="UP000199012"/>
    </source>
</evidence>
<dbReference type="GO" id="GO:0005960">
    <property type="term" value="C:glycine cleavage complex"/>
    <property type="evidence" value="ECO:0007669"/>
    <property type="project" value="InterPro"/>
</dbReference>
<dbReference type="NCBIfam" id="TIGR00527">
    <property type="entry name" value="gcvH"/>
    <property type="match status" value="1"/>
</dbReference>
<comment type="subunit">
    <text evidence="3">The glycine cleavage system is composed of four proteins: P, T, L and H.</text>
</comment>
<evidence type="ECO:0000259" key="5">
    <source>
        <dbReference type="PROSITE" id="PS50968"/>
    </source>
</evidence>
<accession>A0A1I0XXJ8</accession>
<proteinExistence type="inferred from homology"/>
<dbReference type="GO" id="GO:0019464">
    <property type="term" value="P:glycine decarboxylation via glycine cleavage system"/>
    <property type="evidence" value="ECO:0007669"/>
    <property type="project" value="UniProtKB-UniRule"/>
</dbReference>
<dbReference type="Pfam" id="PF01597">
    <property type="entry name" value="GCV_H"/>
    <property type="match status" value="1"/>
</dbReference>
<gene>
    <name evidence="3" type="primary">gcvH</name>
    <name evidence="6" type="ORF">SAMN05421867_1066</name>
</gene>
<dbReference type="CDD" id="cd06848">
    <property type="entry name" value="GCS_H"/>
    <property type="match status" value="1"/>
</dbReference>
<evidence type="ECO:0000256" key="2">
    <source>
        <dbReference type="ARBA" id="ARBA00022823"/>
    </source>
</evidence>
<dbReference type="PANTHER" id="PTHR11715:SF3">
    <property type="entry name" value="GLYCINE CLEAVAGE SYSTEM H PROTEIN-RELATED"/>
    <property type="match status" value="1"/>
</dbReference>
<dbReference type="OrthoDB" id="9796712at2"/>
<dbReference type="AlphaFoldDB" id="A0A1I0XXJ8"/>
<dbReference type="InterPro" id="IPR000089">
    <property type="entry name" value="Biotin_lipoyl"/>
</dbReference>
<keyword evidence="7" id="KW-1185">Reference proteome</keyword>
<evidence type="ECO:0000256" key="1">
    <source>
        <dbReference type="ARBA" id="ARBA00009249"/>
    </source>
</evidence>
<dbReference type="Proteomes" id="UP000199012">
    <property type="component" value="Unassembled WGS sequence"/>
</dbReference>
<name>A0A1I0XXJ8_9CELL</name>
<dbReference type="PANTHER" id="PTHR11715">
    <property type="entry name" value="GLYCINE CLEAVAGE SYSTEM H PROTEIN"/>
    <property type="match status" value="1"/>
</dbReference>
<protein>
    <recommendedName>
        <fullName evidence="3">Glycine cleavage system H protein</fullName>
    </recommendedName>
</protein>
<keyword evidence="2 3" id="KW-0450">Lipoyl</keyword>
<dbReference type="InterPro" id="IPR011053">
    <property type="entry name" value="Single_hybrid_motif"/>
</dbReference>
<feature type="domain" description="Lipoyl-binding" evidence="5">
    <location>
        <begin position="24"/>
        <end position="106"/>
    </location>
</feature>
<dbReference type="HAMAP" id="MF_00272">
    <property type="entry name" value="GcvH"/>
    <property type="match status" value="1"/>
</dbReference>
<dbReference type="InterPro" id="IPR017453">
    <property type="entry name" value="GCV_H_sub"/>
</dbReference>
<evidence type="ECO:0000256" key="3">
    <source>
        <dbReference type="HAMAP-Rule" id="MF_00272"/>
    </source>
</evidence>
<reference evidence="6 7" key="1">
    <citation type="submission" date="2016-10" db="EMBL/GenBank/DDBJ databases">
        <authorList>
            <person name="de Groot N.N."/>
        </authorList>
    </citation>
    <scope>NUCLEOTIDE SEQUENCE [LARGE SCALE GENOMIC DNA]</scope>
    <source>
        <strain evidence="6 7">CGMCC 4.6945</strain>
    </source>
</reference>
<dbReference type="EMBL" id="FOKA01000006">
    <property type="protein sequence ID" value="SFB05020.1"/>
    <property type="molecule type" value="Genomic_DNA"/>
</dbReference>
<organism evidence="6 7">
    <name type="scientific">Cellulomonas marina</name>
    <dbReference type="NCBI Taxonomy" id="988821"/>
    <lineage>
        <taxon>Bacteria</taxon>
        <taxon>Bacillati</taxon>
        <taxon>Actinomycetota</taxon>
        <taxon>Actinomycetes</taxon>
        <taxon>Micrococcales</taxon>
        <taxon>Cellulomonadaceae</taxon>
        <taxon>Cellulomonas</taxon>
    </lineage>
</organism>
<dbReference type="Gene3D" id="2.40.50.100">
    <property type="match status" value="1"/>
</dbReference>
<sequence length="125" mass="12780">MTSPELPADLHYTAEHEWLRDGEPATFGITAVAADALGDVVYLELPAVGDEVTAGAVVGEIESTKSVSELYSPVTGTVVEVNTAAVDDPSVVNADPYGAGWLLKVDVTATGSLLTAEEYAAGTAG</sequence>
<comment type="similarity">
    <text evidence="1 3">Belongs to the GcvH family.</text>
</comment>
<dbReference type="SUPFAM" id="SSF51230">
    <property type="entry name" value="Single hybrid motif"/>
    <property type="match status" value="1"/>
</dbReference>
<dbReference type="InterPro" id="IPR002930">
    <property type="entry name" value="GCV_H"/>
</dbReference>
<evidence type="ECO:0000313" key="6">
    <source>
        <dbReference type="EMBL" id="SFB05020.1"/>
    </source>
</evidence>
<dbReference type="InterPro" id="IPR033753">
    <property type="entry name" value="GCV_H/Fam206"/>
</dbReference>
<dbReference type="NCBIfam" id="NF002270">
    <property type="entry name" value="PRK01202.1"/>
    <property type="match status" value="1"/>
</dbReference>
<evidence type="ECO:0000256" key="4">
    <source>
        <dbReference type="PIRSR" id="PIRSR617453-50"/>
    </source>
</evidence>
<feature type="modified residue" description="N6-lipoyllysine" evidence="3 4">
    <location>
        <position position="65"/>
    </location>
</feature>
<dbReference type="InterPro" id="IPR003016">
    <property type="entry name" value="2-oxoA_DH_lipoyl-BS"/>
</dbReference>
<dbReference type="GO" id="GO:0009249">
    <property type="term" value="P:protein lipoylation"/>
    <property type="evidence" value="ECO:0007669"/>
    <property type="project" value="TreeGrafter"/>
</dbReference>
<dbReference type="PROSITE" id="PS50968">
    <property type="entry name" value="BIOTINYL_LIPOYL"/>
    <property type="match status" value="1"/>
</dbReference>
<comment type="cofactor">
    <cofactor evidence="3">
        <name>(R)-lipoate</name>
        <dbReference type="ChEBI" id="CHEBI:83088"/>
    </cofactor>
    <text evidence="3">Binds 1 lipoyl cofactor covalently.</text>
</comment>
<dbReference type="STRING" id="988821.SAMN05421867_1066"/>
<comment type="function">
    <text evidence="3">The glycine cleavage system catalyzes the degradation of glycine. The H protein shuttles the methylamine group of glycine from the P protein to the T protein.</text>
</comment>
<dbReference type="GO" id="GO:0005829">
    <property type="term" value="C:cytosol"/>
    <property type="evidence" value="ECO:0007669"/>
    <property type="project" value="TreeGrafter"/>
</dbReference>
<dbReference type="RefSeq" id="WP_090032144.1">
    <property type="nucleotide sequence ID" value="NZ_BONM01000006.1"/>
</dbReference>
<dbReference type="PROSITE" id="PS00189">
    <property type="entry name" value="LIPOYL"/>
    <property type="match status" value="1"/>
</dbReference>